<dbReference type="EMBL" id="MF668275">
    <property type="protein sequence ID" value="ASZ73376.1"/>
    <property type="molecule type" value="Genomic_DNA"/>
</dbReference>
<proteinExistence type="predicted"/>
<dbReference type="Proteomes" id="UP000224487">
    <property type="component" value="Genome"/>
</dbReference>
<name>A0A249XNR9_9CAUD</name>
<accession>A0A249XNR9</accession>
<evidence type="ECO:0000313" key="1">
    <source>
        <dbReference type="EMBL" id="ASZ73376.1"/>
    </source>
</evidence>
<reference evidence="2" key="1">
    <citation type="submission" date="2017-08" db="EMBL/GenBank/DDBJ databases">
        <authorList>
            <person name="de Groot N.N."/>
        </authorList>
    </citation>
    <scope>NUCLEOTIDE SEQUENCE [LARGE SCALE GENOMIC DNA]</scope>
</reference>
<organism evidence="1 2">
    <name type="scientific">Brevibacterium phage LuckyBarnes</name>
    <dbReference type="NCBI Taxonomy" id="2027888"/>
    <lineage>
        <taxon>Viruses</taxon>
        <taxon>Duplodnaviria</taxon>
        <taxon>Heunggongvirae</taxon>
        <taxon>Uroviricota</taxon>
        <taxon>Caudoviricetes</taxon>
        <taxon>Luckybarnesvirus</taxon>
        <taxon>Luckybarnesvirus luckybarnes</taxon>
    </lineage>
</organism>
<keyword evidence="1" id="KW-0378">Hydrolase</keyword>
<evidence type="ECO:0000313" key="2">
    <source>
        <dbReference type="Proteomes" id="UP000224487"/>
    </source>
</evidence>
<sequence length="103" mass="12174">MRVIKASVKDTEYGLHNIPDEAVERVLNRIDYQPNGCWDTTYRVRTPGGPQVQWKVDGQVYFMYHWRVLYYLQHGVVPPLYSLRKTCGNERCVNPDHRKPSHE</sequence>
<keyword evidence="1" id="KW-0255">Endonuclease</keyword>
<dbReference type="SUPFAM" id="SSF54060">
    <property type="entry name" value="His-Me finger endonucleases"/>
    <property type="match status" value="1"/>
</dbReference>
<keyword evidence="2" id="KW-1185">Reference proteome</keyword>
<dbReference type="GO" id="GO:0004519">
    <property type="term" value="F:endonuclease activity"/>
    <property type="evidence" value="ECO:0007669"/>
    <property type="project" value="UniProtKB-KW"/>
</dbReference>
<gene>
    <name evidence="1" type="ORF">SEA_LUCKYBARNES_59</name>
</gene>
<keyword evidence="1" id="KW-0540">Nuclease</keyword>
<protein>
    <submittedName>
        <fullName evidence="1">HNH endonuclease</fullName>
    </submittedName>
</protein>
<dbReference type="InterPro" id="IPR044925">
    <property type="entry name" value="His-Me_finger_sf"/>
</dbReference>